<organism evidence="2 3">
    <name type="scientific">Cordylochernes scorpioides</name>
    <dbReference type="NCBI Taxonomy" id="51811"/>
    <lineage>
        <taxon>Eukaryota</taxon>
        <taxon>Metazoa</taxon>
        <taxon>Ecdysozoa</taxon>
        <taxon>Arthropoda</taxon>
        <taxon>Chelicerata</taxon>
        <taxon>Arachnida</taxon>
        <taxon>Pseudoscorpiones</taxon>
        <taxon>Cheliferoidea</taxon>
        <taxon>Chernetidae</taxon>
        <taxon>Cordylochernes</taxon>
    </lineage>
</organism>
<feature type="region of interest" description="Disordered" evidence="1">
    <location>
        <begin position="77"/>
        <end position="98"/>
    </location>
</feature>
<name>A0ABY6JXG3_9ARAC</name>
<evidence type="ECO:0000256" key="1">
    <source>
        <dbReference type="SAM" id="MobiDB-lite"/>
    </source>
</evidence>
<gene>
    <name evidence="2" type="ORF">LAZ67_1004451</name>
</gene>
<accession>A0ABY6JXG3</accession>
<protein>
    <submittedName>
        <fullName evidence="2">Uncharacterized protein</fullName>
    </submittedName>
</protein>
<dbReference type="Proteomes" id="UP001235939">
    <property type="component" value="Chromosome 01"/>
</dbReference>
<proteinExistence type="predicted"/>
<evidence type="ECO:0000313" key="3">
    <source>
        <dbReference type="Proteomes" id="UP001235939"/>
    </source>
</evidence>
<sequence>MLLSWYETNTYLHIPIPSNGRSLAENLHRPRAAALHTQDSGYCCCCDRDAWRHLRLFFGHDNNNNSRYLSSCALSQSKESNQLDGDRENKARPTGNNQ</sequence>
<reference evidence="2 3" key="1">
    <citation type="submission" date="2022-01" db="EMBL/GenBank/DDBJ databases">
        <title>A chromosomal length assembly of Cordylochernes scorpioides.</title>
        <authorList>
            <person name="Zeh D."/>
            <person name="Zeh J."/>
        </authorList>
    </citation>
    <scope>NUCLEOTIDE SEQUENCE [LARGE SCALE GENOMIC DNA]</scope>
    <source>
        <strain evidence="2">IN4F17</strain>
        <tissue evidence="2">Whole Body</tissue>
    </source>
</reference>
<evidence type="ECO:0000313" key="2">
    <source>
        <dbReference type="EMBL" id="UYV61334.1"/>
    </source>
</evidence>
<keyword evidence="3" id="KW-1185">Reference proteome</keyword>
<dbReference type="EMBL" id="CP092863">
    <property type="protein sequence ID" value="UYV61334.1"/>
    <property type="molecule type" value="Genomic_DNA"/>
</dbReference>